<dbReference type="KEGG" id="rhd:R2APBS1_2617"/>
<dbReference type="eggNOG" id="ENOG5033357">
    <property type="taxonomic scope" value="Bacteria"/>
</dbReference>
<dbReference type="RefSeq" id="WP_015448221.1">
    <property type="nucleotide sequence ID" value="NC_020541.1"/>
</dbReference>
<sequence length="414" mass="48122">MIEKQSSRPAKAASVSLLEDMRRGVEAGETRYQMYARGMVHRANGESSITEEIDEPEQLKRMERAARRIADKNENAVHMATGKGLLTYGHLTPMLTPLGTAVLDVCMDTIPMIEMAYPGCRLKNRNQTGVVAEYRFDDPYRLDDLKVIFNPFLTVMLRACQKAVPWLVRGGGKRLDLSDQWAVKALNHLLRFVRRVCRTKRFKRIQNDYEHCARENLRSCCKFMATKFSEYSRLLILRVELYIAPEYKAWAMTDAGDRCVRRFRRALREKRIVPDVVAWICKREFGFRRGMHCHVLVAMDGHKHKQAEVYARLIGEAWQHRFSEGYGTYFNCWSRRSQYPLNCLGSLHLSDRMMLLGLREAIRYITKTDCQVLTGYPRNLWKGIDRPSWRGVKRGAPRKAKHDLTLVNEILRDA</sequence>
<accession>M4NFL0</accession>
<protein>
    <recommendedName>
        <fullName evidence="3">Inovirus Gp2 family protein</fullName>
    </recommendedName>
</protein>
<dbReference type="Proteomes" id="UP000011859">
    <property type="component" value="Chromosome"/>
</dbReference>
<dbReference type="AlphaFoldDB" id="M4NFL0"/>
<keyword evidence="2" id="KW-1185">Reference proteome</keyword>
<evidence type="ECO:0000313" key="2">
    <source>
        <dbReference type="Proteomes" id="UP000011859"/>
    </source>
</evidence>
<reference evidence="1 2" key="1">
    <citation type="submission" date="2012-04" db="EMBL/GenBank/DDBJ databases">
        <title>Complete genome of Rhodanobacter sp. 2APBS1.</title>
        <authorList>
            <consortium name="US DOE Joint Genome Institute"/>
            <person name="Huntemann M."/>
            <person name="Wei C.-L."/>
            <person name="Han J."/>
            <person name="Detter J.C."/>
            <person name="Han C."/>
            <person name="Tapia R."/>
            <person name="Munk A.C.C."/>
            <person name="Chen A."/>
            <person name="Krypides N."/>
            <person name="Mavromatis K."/>
            <person name="Markowitz V."/>
            <person name="Szeto E."/>
            <person name="Ivanova N."/>
            <person name="Mikhailova N."/>
            <person name="Ovchinnikova G."/>
            <person name="Pagani I."/>
            <person name="Pati A."/>
            <person name="Goodwin L."/>
            <person name="Peters L."/>
            <person name="Pitluck S."/>
            <person name="Woyke T."/>
            <person name="Prakash O."/>
            <person name="Elkins J."/>
            <person name="Brown S."/>
            <person name="Palumbo A."/>
            <person name="Hemme C."/>
            <person name="Zhou J."/>
            <person name="Watson D."/>
            <person name="Jardine P."/>
            <person name="Kostka J."/>
            <person name="Green S."/>
        </authorList>
    </citation>
    <scope>NUCLEOTIDE SEQUENCE [LARGE SCALE GENOMIC DNA]</scope>
    <source>
        <strain evidence="1 2">2APBS1</strain>
    </source>
</reference>
<gene>
    <name evidence="1" type="ORF">R2APBS1_2617</name>
</gene>
<evidence type="ECO:0000313" key="1">
    <source>
        <dbReference type="EMBL" id="AGG89700.1"/>
    </source>
</evidence>
<dbReference type="STRING" id="666685.R2APBS1_2617"/>
<organism evidence="1 2">
    <name type="scientific">Rhodanobacter denitrificans</name>
    <dbReference type="NCBI Taxonomy" id="666685"/>
    <lineage>
        <taxon>Bacteria</taxon>
        <taxon>Pseudomonadati</taxon>
        <taxon>Pseudomonadota</taxon>
        <taxon>Gammaproteobacteria</taxon>
        <taxon>Lysobacterales</taxon>
        <taxon>Rhodanobacteraceae</taxon>
        <taxon>Rhodanobacter</taxon>
    </lineage>
</organism>
<name>M4NFL0_9GAMM</name>
<dbReference type="HOGENOM" id="CLU_640711_0_0_6"/>
<dbReference type="EMBL" id="CP003470">
    <property type="protein sequence ID" value="AGG89700.1"/>
    <property type="molecule type" value="Genomic_DNA"/>
</dbReference>
<dbReference type="OrthoDB" id="5950112at2"/>
<evidence type="ECO:0008006" key="3">
    <source>
        <dbReference type="Google" id="ProtNLM"/>
    </source>
</evidence>
<proteinExistence type="predicted"/>